<protein>
    <submittedName>
        <fullName evidence="6">Serine/threonine protein kinase</fullName>
    </submittedName>
</protein>
<dbReference type="Proteomes" id="UP000680839">
    <property type="component" value="Chromosome"/>
</dbReference>
<dbReference type="GO" id="GO:0004674">
    <property type="term" value="F:protein serine/threonine kinase activity"/>
    <property type="evidence" value="ECO:0007669"/>
    <property type="project" value="UniProtKB-KW"/>
</dbReference>
<proteinExistence type="predicted"/>
<evidence type="ECO:0000256" key="3">
    <source>
        <dbReference type="ARBA" id="ARBA00022777"/>
    </source>
</evidence>
<dbReference type="PANTHER" id="PTHR43289:SF33">
    <property type="entry name" value="SERINE_THREONINE KINASE 31"/>
    <property type="match status" value="1"/>
</dbReference>
<evidence type="ECO:0000313" key="7">
    <source>
        <dbReference type="Proteomes" id="UP000680839"/>
    </source>
</evidence>
<evidence type="ECO:0000256" key="2">
    <source>
        <dbReference type="ARBA" id="ARBA00022741"/>
    </source>
</evidence>
<sequence>MKLVKQLGAGGFGVVDLVTDDKGMPFARKTFSNSQNFSEEMVSNVRKRFIREAKMQQGLRHRNIVPVVGENLEGDKPYYLMPVALSSLGDDLDKDRTCGGNFISVISDIVAALEELHSLDIYHRDLKPHNILRFQEGDSQFYAVSDFGLISQKDSTLSKLTTTGMAKGSDYYTAPEITADLRRASAQSDIYSLGCILHDIVGQKDRVPCQEIKEDGDYAQVLLGCTRTDPARRFKSVRAFLDALISIDPKAPALQNDQAKELAEHLEKPGPMTPAIWSRFVEFVEDNLASEDGKSLLRKLSLERIEELCGQAPDNAGRLAVVYAEWVASSGFNFDACDGIADRLSALISSVPITAKVECLMALLLMGTSHNRWYVERMFVSLCSADLDEPVAKRLAIEFRASDEKVCRAVSHLERSIHVSRTSLHPLLAHTLGEIC</sequence>
<accession>A0A975RLT3</accession>
<dbReference type="InterPro" id="IPR011009">
    <property type="entry name" value="Kinase-like_dom_sf"/>
</dbReference>
<keyword evidence="3 6" id="KW-0418">Kinase</keyword>
<evidence type="ECO:0000256" key="4">
    <source>
        <dbReference type="ARBA" id="ARBA00022840"/>
    </source>
</evidence>
<dbReference type="PROSITE" id="PS50011">
    <property type="entry name" value="PROTEIN_KINASE_DOM"/>
    <property type="match status" value="1"/>
</dbReference>
<organism evidence="6 7">
    <name type="scientific">Bradyrhizobium sediminis</name>
    <dbReference type="NCBI Taxonomy" id="2840469"/>
    <lineage>
        <taxon>Bacteria</taxon>
        <taxon>Pseudomonadati</taxon>
        <taxon>Pseudomonadota</taxon>
        <taxon>Alphaproteobacteria</taxon>
        <taxon>Hyphomicrobiales</taxon>
        <taxon>Nitrobacteraceae</taxon>
        <taxon>Bradyrhizobium</taxon>
    </lineage>
</organism>
<dbReference type="AlphaFoldDB" id="A0A975RLT3"/>
<evidence type="ECO:0000313" key="6">
    <source>
        <dbReference type="EMBL" id="QWG12750.1"/>
    </source>
</evidence>
<dbReference type="PANTHER" id="PTHR43289">
    <property type="entry name" value="MITOGEN-ACTIVATED PROTEIN KINASE KINASE KINASE 20-RELATED"/>
    <property type="match status" value="1"/>
</dbReference>
<keyword evidence="1" id="KW-0808">Transferase</keyword>
<dbReference type="Pfam" id="PF00069">
    <property type="entry name" value="Pkinase"/>
    <property type="match status" value="1"/>
</dbReference>
<dbReference type="CDD" id="cd14014">
    <property type="entry name" value="STKc_PknB_like"/>
    <property type="match status" value="1"/>
</dbReference>
<dbReference type="GO" id="GO:0005524">
    <property type="term" value="F:ATP binding"/>
    <property type="evidence" value="ECO:0007669"/>
    <property type="project" value="UniProtKB-KW"/>
</dbReference>
<dbReference type="Gene3D" id="1.10.510.10">
    <property type="entry name" value="Transferase(Phosphotransferase) domain 1"/>
    <property type="match status" value="1"/>
</dbReference>
<evidence type="ECO:0000259" key="5">
    <source>
        <dbReference type="PROSITE" id="PS50011"/>
    </source>
</evidence>
<dbReference type="SUPFAM" id="SSF56112">
    <property type="entry name" value="Protein kinase-like (PK-like)"/>
    <property type="match status" value="1"/>
</dbReference>
<keyword evidence="4" id="KW-0067">ATP-binding</keyword>
<reference evidence="6" key="1">
    <citation type="submission" date="2021-06" db="EMBL/GenBank/DDBJ databases">
        <title>Bradyrhizobium sp. S2-20-1 Genome sequencing.</title>
        <authorList>
            <person name="Jin L."/>
        </authorList>
    </citation>
    <scope>NUCLEOTIDE SEQUENCE</scope>
    <source>
        <strain evidence="6">S2-20-1</strain>
    </source>
</reference>
<evidence type="ECO:0000256" key="1">
    <source>
        <dbReference type="ARBA" id="ARBA00022679"/>
    </source>
</evidence>
<dbReference type="SMART" id="SM00220">
    <property type="entry name" value="S_TKc"/>
    <property type="match status" value="1"/>
</dbReference>
<dbReference type="EMBL" id="CP076134">
    <property type="protein sequence ID" value="QWG12750.1"/>
    <property type="molecule type" value="Genomic_DNA"/>
</dbReference>
<keyword evidence="6" id="KW-0723">Serine/threonine-protein kinase</keyword>
<dbReference type="RefSeq" id="WP_215621534.1">
    <property type="nucleotide sequence ID" value="NZ_CP076134.1"/>
</dbReference>
<feature type="domain" description="Protein kinase" evidence="5">
    <location>
        <begin position="1"/>
        <end position="266"/>
    </location>
</feature>
<keyword evidence="2" id="KW-0547">Nucleotide-binding</keyword>
<dbReference type="InterPro" id="IPR000719">
    <property type="entry name" value="Prot_kinase_dom"/>
</dbReference>
<name>A0A975RLT3_9BRAD</name>
<gene>
    <name evidence="6" type="ORF">KMZ29_24185</name>
</gene>